<evidence type="ECO:0000313" key="1">
    <source>
        <dbReference type="EMBL" id="DAD78145.1"/>
    </source>
</evidence>
<name>A0A8S5M740_9CAUD</name>
<dbReference type="EMBL" id="BK014839">
    <property type="protein sequence ID" value="DAD78145.1"/>
    <property type="molecule type" value="Genomic_DNA"/>
</dbReference>
<reference evidence="1" key="1">
    <citation type="journal article" date="2021" name="Proc. Natl. Acad. Sci. U.S.A.">
        <title>A Catalog of Tens of Thousands of Viruses from Human Metagenomes Reveals Hidden Associations with Chronic Diseases.</title>
        <authorList>
            <person name="Tisza M.J."/>
            <person name="Buck C.B."/>
        </authorList>
    </citation>
    <scope>NUCLEOTIDE SEQUENCE</scope>
    <source>
        <strain evidence="1">Ctrgt10</strain>
    </source>
</reference>
<protein>
    <submittedName>
        <fullName evidence="1">Uncharacterized protein</fullName>
    </submittedName>
</protein>
<organism evidence="1">
    <name type="scientific">Siphoviridae sp. ctrgt10</name>
    <dbReference type="NCBI Taxonomy" id="2826479"/>
    <lineage>
        <taxon>Viruses</taxon>
        <taxon>Duplodnaviria</taxon>
        <taxon>Heunggongvirae</taxon>
        <taxon>Uroviricota</taxon>
        <taxon>Caudoviricetes</taxon>
    </lineage>
</organism>
<accession>A0A8S5M740</accession>
<proteinExistence type="predicted"/>
<sequence>MGKSFEPYIKEGIIALDACTAYSKKVNVVVLEI</sequence>